<evidence type="ECO:0000313" key="2">
    <source>
        <dbReference type="EMBL" id="TVY13719.1"/>
    </source>
</evidence>
<dbReference type="OrthoDB" id="4227485at2759"/>
<dbReference type="AlphaFoldDB" id="A0A8T9B582"/>
<reference evidence="2 3" key="1">
    <citation type="submission" date="2018-05" db="EMBL/GenBank/DDBJ databases">
        <title>Whole genome sequencing for identification of molecular markers to develop diagnostic detection tools for the regulated plant pathogen Lachnellula willkommii.</title>
        <authorList>
            <person name="Giroux E."/>
            <person name="Bilodeau G."/>
        </authorList>
    </citation>
    <scope>NUCLEOTIDE SEQUENCE [LARGE SCALE GENOMIC DNA]</scope>
    <source>
        <strain evidence="2 3">CBS 203.66</strain>
    </source>
</reference>
<proteinExistence type="predicted"/>
<sequence>MRGSRSIEQELRLEAERFVKYRGTARVRLEVLHFQWDELRETSRKNVERLKEVFRTDEIRRLEPRNHIPAVVNQSDLDNAIQASEISAETLLRNPDNDPPLLTFPAHHRLTCLHGRHRVQAARETLPPTDAWWTVDLYVADTNSELRTTLVEEYSNEEKPSDGEVYRKVRQYEREGNAVEGSSFRPRAEGSSTALRQLFDYKDGELTAAFDDLLDIPGLWDGMRISTLHKMIGMKCDEEVLHYLEHIKVVWHRLLRGDKTALQKVDQATVRALELKAPRYSKQDSQVLQGQLLSGQIFSAFGQQEREAIWNELRCIDYLIPSLFTFFEDLKYLNACADCLKRLVKLSRHDTVFTALQRKFPYESQTGDQCVLEVAESTFVVRPGRAADRFDLGYRQLWLRAMRRYREMPTDAKKKKKDLLAKPGVRRADEEVLSDSAAQADRLGFKSNEIQALKQRSSDREIARNALLKARKPDRYQYNETVMEANVAQIVRLFTTAVPMPSDYSSPALVSENPNATGNRCGFPDEDAQEQDSKFLFITHLHNESEEQGEEITSFFVRRSVYLAFFGKLADLGMAEAEQQKRREQETREQETREQERLGQERLGQERLEQERLEHERLEREEHERWEQQRQEQQRQEQQRV</sequence>
<evidence type="ECO:0000256" key="1">
    <source>
        <dbReference type="SAM" id="MobiDB-lite"/>
    </source>
</evidence>
<name>A0A8T9B582_9HELO</name>
<dbReference type="EMBL" id="QGMF01000873">
    <property type="protein sequence ID" value="TVY13719.1"/>
    <property type="molecule type" value="Genomic_DNA"/>
</dbReference>
<comment type="caution">
    <text evidence="2">The sequence shown here is derived from an EMBL/GenBank/DDBJ whole genome shotgun (WGS) entry which is preliminary data.</text>
</comment>
<feature type="non-terminal residue" evidence="2">
    <location>
        <position position="641"/>
    </location>
</feature>
<dbReference type="Proteomes" id="UP000469559">
    <property type="component" value="Unassembled WGS sequence"/>
</dbReference>
<accession>A0A8T9B582</accession>
<gene>
    <name evidence="2" type="ORF">LARI1_G009020</name>
</gene>
<evidence type="ECO:0000313" key="3">
    <source>
        <dbReference type="Proteomes" id="UP000469559"/>
    </source>
</evidence>
<dbReference type="Pfam" id="PF12520">
    <property type="entry name" value="DUF3723"/>
    <property type="match status" value="1"/>
</dbReference>
<feature type="region of interest" description="Disordered" evidence="1">
    <location>
        <begin position="577"/>
        <end position="641"/>
    </location>
</feature>
<dbReference type="InterPro" id="IPR022198">
    <property type="entry name" value="DUF3723"/>
</dbReference>
<feature type="compositionally biased region" description="Basic and acidic residues" evidence="1">
    <location>
        <begin position="578"/>
        <end position="641"/>
    </location>
</feature>
<keyword evidence="3" id="KW-1185">Reference proteome</keyword>
<organism evidence="2 3">
    <name type="scientific">Lachnellula arida</name>
    <dbReference type="NCBI Taxonomy" id="1316785"/>
    <lineage>
        <taxon>Eukaryota</taxon>
        <taxon>Fungi</taxon>
        <taxon>Dikarya</taxon>
        <taxon>Ascomycota</taxon>
        <taxon>Pezizomycotina</taxon>
        <taxon>Leotiomycetes</taxon>
        <taxon>Helotiales</taxon>
        <taxon>Lachnaceae</taxon>
        <taxon>Lachnellula</taxon>
    </lineage>
</organism>
<protein>
    <submittedName>
        <fullName evidence="2">Uncharacterized protein</fullName>
    </submittedName>
</protein>